<name>A0A846QWY8_9FLAO</name>
<accession>A0A846QWY8</accession>
<dbReference type="Proteomes" id="UP000590442">
    <property type="component" value="Unassembled WGS sequence"/>
</dbReference>
<keyword evidence="1" id="KW-1133">Transmembrane helix</keyword>
<organism evidence="2 3">
    <name type="scientific">Saonia flava</name>
    <dbReference type="NCBI Taxonomy" id="523696"/>
    <lineage>
        <taxon>Bacteria</taxon>
        <taxon>Pseudomonadati</taxon>
        <taxon>Bacteroidota</taxon>
        <taxon>Flavobacteriia</taxon>
        <taxon>Flavobacteriales</taxon>
        <taxon>Flavobacteriaceae</taxon>
        <taxon>Saonia</taxon>
    </lineage>
</organism>
<feature type="transmembrane region" description="Helical" evidence="1">
    <location>
        <begin position="63"/>
        <end position="84"/>
    </location>
</feature>
<feature type="transmembrane region" description="Helical" evidence="1">
    <location>
        <begin position="12"/>
        <end position="28"/>
    </location>
</feature>
<evidence type="ECO:0000256" key="1">
    <source>
        <dbReference type="SAM" id="Phobius"/>
    </source>
</evidence>
<gene>
    <name evidence="2" type="ORF">GGR42_000086</name>
</gene>
<dbReference type="GO" id="GO:0016740">
    <property type="term" value="F:transferase activity"/>
    <property type="evidence" value="ECO:0007669"/>
    <property type="project" value="UniProtKB-KW"/>
</dbReference>
<dbReference type="EMBL" id="JAATJJ010000001">
    <property type="protein sequence ID" value="NJB69624.1"/>
    <property type="molecule type" value="Genomic_DNA"/>
</dbReference>
<comment type="caution">
    <text evidence="2">The sequence shown here is derived from an EMBL/GenBank/DDBJ whole genome shotgun (WGS) entry which is preliminary data.</text>
</comment>
<keyword evidence="3" id="KW-1185">Reference proteome</keyword>
<protein>
    <submittedName>
        <fullName evidence="2">Glucan phosphoethanolaminetransferase (Alkaline phosphatase superfamily)</fullName>
    </submittedName>
</protein>
<reference evidence="2 3" key="1">
    <citation type="submission" date="2020-03" db="EMBL/GenBank/DDBJ databases">
        <title>Genomic Encyclopedia of Type Strains, Phase IV (KMG-IV): sequencing the most valuable type-strain genomes for metagenomic binning, comparative biology and taxonomic classification.</title>
        <authorList>
            <person name="Goeker M."/>
        </authorList>
    </citation>
    <scope>NUCLEOTIDE SEQUENCE [LARGE SCALE GENOMIC DNA]</scope>
    <source>
        <strain evidence="2 3">DSM 29762</strain>
    </source>
</reference>
<keyword evidence="2" id="KW-0808">Transferase</keyword>
<keyword evidence="1" id="KW-0812">Transmembrane</keyword>
<sequence>MKKSILSISINLLFGLLFSFIGFVNTFWGNDPFFGLVIILLSLIFYLPILNYIIELIPKKVQLIIKIILGILIVWASLGVGELFEKIDLMNEYFPLPSYESFRDN</sequence>
<evidence type="ECO:0000313" key="3">
    <source>
        <dbReference type="Proteomes" id="UP000590442"/>
    </source>
</evidence>
<keyword evidence="1" id="KW-0472">Membrane</keyword>
<feature type="transmembrane region" description="Helical" evidence="1">
    <location>
        <begin position="34"/>
        <end position="54"/>
    </location>
</feature>
<evidence type="ECO:0000313" key="2">
    <source>
        <dbReference type="EMBL" id="NJB69624.1"/>
    </source>
</evidence>
<proteinExistence type="predicted"/>
<dbReference type="AlphaFoldDB" id="A0A846QWY8"/>
<dbReference type="RefSeq" id="WP_167959741.1">
    <property type="nucleotide sequence ID" value="NZ_JAATJJ010000001.1"/>
</dbReference>